<keyword evidence="1" id="KW-0732">Signal</keyword>
<sequence length="223" mass="25681">MRILQYSLLLLYITMLSACDQVDDQKLLVKGNDTQNNSYTRSYPISQYSVIEGKPISTGNNIIKVLYAYGTKRVYLLKNGVQETRTGGTRAWRNNNEGNIEYGTFAKNHHAVGKDPRFAIFPNENLGIQAKKILLFTTINYKNLSLLKAIHRYAPQSENNTNWYYKTVKSSVGIDKKMAEYNEQERQKIIYAMRKVEGWRVGTVYKHSPTISNNYHCYGRAIC</sequence>
<dbReference type="Proteomes" id="UP001226020">
    <property type="component" value="Unassembled WGS sequence"/>
</dbReference>
<organism evidence="2 3">
    <name type="scientific">Phocoenobacter atlanticus subsp. atlanticus</name>
    <dbReference type="NCBI Taxonomy" id="3061285"/>
    <lineage>
        <taxon>Bacteria</taxon>
        <taxon>Pseudomonadati</taxon>
        <taxon>Pseudomonadota</taxon>
        <taxon>Gammaproteobacteria</taxon>
        <taxon>Pasteurellales</taxon>
        <taxon>Pasteurellaceae</taxon>
        <taxon>Phocoenobacter</taxon>
        <taxon>Phocoenobacter atlanticus</taxon>
    </lineage>
</organism>
<feature type="signal peptide" evidence="1">
    <location>
        <begin position="1"/>
        <end position="18"/>
    </location>
</feature>
<dbReference type="EMBL" id="JASAXT010000005">
    <property type="protein sequence ID" value="MDP8148292.1"/>
    <property type="molecule type" value="Genomic_DNA"/>
</dbReference>
<proteinExistence type="predicted"/>
<gene>
    <name evidence="2" type="ORF">QJU57_04240</name>
</gene>
<keyword evidence="3" id="KW-1185">Reference proteome</keyword>
<evidence type="ECO:0000313" key="3">
    <source>
        <dbReference type="Proteomes" id="UP001226020"/>
    </source>
</evidence>
<evidence type="ECO:0000256" key="1">
    <source>
        <dbReference type="SAM" id="SignalP"/>
    </source>
</evidence>
<feature type="chain" id="PRO_5043981444" description="Lipoprotein" evidence="1">
    <location>
        <begin position="19"/>
        <end position="223"/>
    </location>
</feature>
<protein>
    <recommendedName>
        <fullName evidence="4">Lipoprotein</fullName>
    </recommendedName>
</protein>
<comment type="caution">
    <text evidence="2">The sequence shown here is derived from an EMBL/GenBank/DDBJ whole genome shotgun (WGS) entry which is preliminary data.</text>
</comment>
<reference evidence="2 3" key="1">
    <citation type="journal article" date="2023" name="Front. Microbiol.">
        <title>Phylogeography and host specificity of Pasteurellaceae pathogenic to sea-farmed fish in the north-east Atlantic.</title>
        <authorList>
            <person name="Gulla S."/>
            <person name="Colquhoun D.J."/>
            <person name="Olsen A.B."/>
            <person name="Spilsberg B."/>
            <person name="Lagesen K."/>
            <person name="Aakesson C.P."/>
            <person name="Strom S."/>
            <person name="Manji F."/>
            <person name="Birkbeck T.H."/>
            <person name="Nilsen H.K."/>
        </authorList>
    </citation>
    <scope>NUCLEOTIDE SEQUENCE [LARGE SCALE GENOMIC DNA]</scope>
    <source>
        <strain evidence="2 3">NVIB3131</strain>
    </source>
</reference>
<evidence type="ECO:0008006" key="4">
    <source>
        <dbReference type="Google" id="ProtNLM"/>
    </source>
</evidence>
<dbReference type="RefSeq" id="WP_306351474.1">
    <property type="nucleotide sequence ID" value="NZ_JASAWV010000005.1"/>
</dbReference>
<dbReference type="PROSITE" id="PS51257">
    <property type="entry name" value="PROKAR_LIPOPROTEIN"/>
    <property type="match status" value="1"/>
</dbReference>
<accession>A0AAW8CHW5</accession>
<name>A0AAW8CHW5_9PAST</name>
<dbReference type="AlphaFoldDB" id="A0AAW8CHW5"/>
<evidence type="ECO:0000313" key="2">
    <source>
        <dbReference type="EMBL" id="MDP8148292.1"/>
    </source>
</evidence>